<evidence type="ECO:0000256" key="6">
    <source>
        <dbReference type="ARBA" id="ARBA00023136"/>
    </source>
</evidence>
<keyword evidence="5 7" id="KW-1133">Transmembrane helix</keyword>
<keyword evidence="6 7" id="KW-0472">Membrane</keyword>
<comment type="caution">
    <text evidence="8">The sequence shown here is derived from an EMBL/GenBank/DDBJ whole genome shotgun (WGS) entry which is preliminary data.</text>
</comment>
<feature type="transmembrane region" description="Helical" evidence="7">
    <location>
        <begin position="365"/>
        <end position="384"/>
    </location>
</feature>
<name>J9GBI8_9ZZZZ</name>
<feature type="transmembrane region" description="Helical" evidence="7">
    <location>
        <begin position="278"/>
        <end position="296"/>
    </location>
</feature>
<dbReference type="InterPro" id="IPR050833">
    <property type="entry name" value="Poly_Biosynth_Transport"/>
</dbReference>
<feature type="transmembrane region" description="Helical" evidence="7">
    <location>
        <begin position="67"/>
        <end position="89"/>
    </location>
</feature>
<feature type="transmembrane region" description="Helical" evidence="7">
    <location>
        <begin position="335"/>
        <end position="353"/>
    </location>
</feature>
<evidence type="ECO:0000256" key="3">
    <source>
        <dbReference type="ARBA" id="ARBA00022475"/>
    </source>
</evidence>
<keyword evidence="3" id="KW-1003">Cell membrane</keyword>
<dbReference type="PANTHER" id="PTHR30250">
    <property type="entry name" value="PST FAMILY PREDICTED COLANIC ACID TRANSPORTER"/>
    <property type="match status" value="1"/>
</dbReference>
<sequence length="455" mass="51952">MSHFNVILNGIVDSGFSNALIRKKEVTDRDYNTMFTTNMSISILLYALLYLASPWIAVFFANTELTALIRVMGLILIINALSITQLTILTKKIDFKTKTKASLISAVCSGILGVTMAFHDFGVWALVAQQLSRQVVYSACLWWFNRWLPKLTFYRDSFHYMWGFGWKLLISGLLNNIWNQLYLVVVGKCYSPSTLGQYTRGYEYANLFSSNLTTIIQRVSFPVLSEIQDDPERIVCAYRKVIRMTMFVTAICMISLGAVAEPLLYCLIGPQWQEAADYLPLICLSMSLYPLHAINLNMLQVQGRSDIFLYLEIIKKIIGIAPIAIGIYIDIYGMLWASIITGIISLYLNAWYTGKKLNYSFWKQLRDVSSSYAIALVIAIAVYFLKELPYSYWVILPLQITIGVLVGTLLCQFFKPYAYEEIKHIILARMRKTKKNMIQSLRYGVCVSCDTYNQS</sequence>
<dbReference type="PANTHER" id="PTHR30250:SF10">
    <property type="entry name" value="LIPOPOLYSACCHARIDE BIOSYNTHESIS PROTEIN WZXC"/>
    <property type="match status" value="1"/>
</dbReference>
<comment type="subcellular location">
    <subcellularLocation>
        <location evidence="1">Cell membrane</location>
        <topology evidence="1">Multi-pass membrane protein</topology>
    </subcellularLocation>
</comment>
<feature type="transmembrane region" description="Helical" evidence="7">
    <location>
        <begin position="390"/>
        <end position="414"/>
    </location>
</feature>
<evidence type="ECO:0000256" key="5">
    <source>
        <dbReference type="ARBA" id="ARBA00022989"/>
    </source>
</evidence>
<evidence type="ECO:0000256" key="1">
    <source>
        <dbReference type="ARBA" id="ARBA00004651"/>
    </source>
</evidence>
<feature type="transmembrane region" description="Helical" evidence="7">
    <location>
        <begin position="43"/>
        <end position="61"/>
    </location>
</feature>
<evidence type="ECO:0000256" key="4">
    <source>
        <dbReference type="ARBA" id="ARBA00022692"/>
    </source>
</evidence>
<protein>
    <submittedName>
        <fullName evidence="8">Polysaccharide biosynthesis protein</fullName>
    </submittedName>
</protein>
<proteinExistence type="inferred from homology"/>
<gene>
    <name evidence="8" type="ORF">EVA_07683</name>
</gene>
<keyword evidence="4 7" id="KW-0812">Transmembrane</keyword>
<dbReference type="GO" id="GO:0005886">
    <property type="term" value="C:plasma membrane"/>
    <property type="evidence" value="ECO:0007669"/>
    <property type="project" value="UniProtKB-SubCell"/>
</dbReference>
<evidence type="ECO:0000256" key="7">
    <source>
        <dbReference type="SAM" id="Phobius"/>
    </source>
</evidence>
<reference evidence="8" key="1">
    <citation type="journal article" date="2012" name="PLoS ONE">
        <title>Gene sets for utilization of primary and secondary nutrition supplies in the distal gut of endangered iberian lynx.</title>
        <authorList>
            <person name="Alcaide M."/>
            <person name="Messina E."/>
            <person name="Richter M."/>
            <person name="Bargiela R."/>
            <person name="Peplies J."/>
            <person name="Huws S.A."/>
            <person name="Newbold C.J."/>
            <person name="Golyshin P.N."/>
            <person name="Simon M.A."/>
            <person name="Lopez G."/>
            <person name="Yakimov M.M."/>
            <person name="Ferrer M."/>
        </authorList>
    </citation>
    <scope>NUCLEOTIDE SEQUENCE</scope>
</reference>
<dbReference type="EMBL" id="AMCI01001881">
    <property type="protein sequence ID" value="EJX04209.1"/>
    <property type="molecule type" value="Genomic_DNA"/>
</dbReference>
<feature type="transmembrane region" description="Helical" evidence="7">
    <location>
        <begin position="247"/>
        <end position="272"/>
    </location>
</feature>
<dbReference type="AlphaFoldDB" id="J9GBI8"/>
<evidence type="ECO:0000313" key="8">
    <source>
        <dbReference type="EMBL" id="EJX04209.1"/>
    </source>
</evidence>
<organism evidence="8">
    <name type="scientific">gut metagenome</name>
    <dbReference type="NCBI Taxonomy" id="749906"/>
    <lineage>
        <taxon>unclassified sequences</taxon>
        <taxon>metagenomes</taxon>
        <taxon>organismal metagenomes</taxon>
    </lineage>
</organism>
<feature type="transmembrane region" description="Helical" evidence="7">
    <location>
        <begin position="101"/>
        <end position="118"/>
    </location>
</feature>
<comment type="similarity">
    <text evidence="2">Belongs to the polysaccharide synthase family.</text>
</comment>
<accession>J9GBI8</accession>
<feature type="transmembrane region" description="Helical" evidence="7">
    <location>
        <begin position="308"/>
        <end position="329"/>
    </location>
</feature>
<evidence type="ECO:0000256" key="2">
    <source>
        <dbReference type="ARBA" id="ARBA00007430"/>
    </source>
</evidence>
<dbReference type="Pfam" id="PF13440">
    <property type="entry name" value="Polysacc_synt_3"/>
    <property type="match status" value="1"/>
</dbReference>
<feature type="non-terminal residue" evidence="8">
    <location>
        <position position="455"/>
    </location>
</feature>
<dbReference type="CDD" id="cd13127">
    <property type="entry name" value="MATE_tuaB_like"/>
    <property type="match status" value="1"/>
</dbReference>